<dbReference type="Gene3D" id="3.30.420.10">
    <property type="entry name" value="Ribonuclease H-like superfamily/Ribonuclease H"/>
    <property type="match status" value="1"/>
</dbReference>
<dbReference type="GO" id="GO:0003676">
    <property type="term" value="F:nucleic acid binding"/>
    <property type="evidence" value="ECO:0007669"/>
    <property type="project" value="InterPro"/>
</dbReference>
<reference evidence="1" key="2">
    <citation type="submission" date="2011-02" db="EMBL/GenBank/DDBJ databases">
        <authorList>
            <person name="MacLean D."/>
        </authorList>
    </citation>
    <scope>NUCLEOTIDE SEQUENCE</scope>
</reference>
<dbReference type="InterPro" id="IPR036397">
    <property type="entry name" value="RNaseH_sf"/>
</dbReference>
<dbReference type="AlphaFoldDB" id="F0WP56"/>
<gene>
    <name evidence="1" type="primary">AlNc14C180G8203</name>
    <name evidence="1" type="ORF">ALNC14_092430</name>
</gene>
<sequence>MLEANTEWKRIVFTDEKKWNLDGPDGYQIYWRDLRKSPEINMKRQSGGGSVTIWGGFCAAGKTPLVFLDGRRESVKYTRTLSTALLPSAGHRWRKVAIATRQRKHPYLVDHPLFLRREWCPSDHMTSALA</sequence>
<reference evidence="1" key="1">
    <citation type="journal article" date="2011" name="PLoS Biol.">
        <title>Gene gain and loss during evolution of obligate parasitism in the white rust pathogen of Arabidopsis thaliana.</title>
        <authorList>
            <person name="Kemen E."/>
            <person name="Gardiner A."/>
            <person name="Schultz-Larsen T."/>
            <person name="Kemen A.C."/>
            <person name="Balmuth A.L."/>
            <person name="Robert-Seilaniantz A."/>
            <person name="Bailey K."/>
            <person name="Holub E."/>
            <person name="Studholme D.J."/>
            <person name="Maclean D."/>
            <person name="Jones J.D."/>
        </authorList>
    </citation>
    <scope>NUCLEOTIDE SEQUENCE</scope>
</reference>
<dbReference type="HOGENOM" id="CLU_1941993_0_0_1"/>
<evidence type="ECO:0000313" key="1">
    <source>
        <dbReference type="EMBL" id="CCA23100.1"/>
    </source>
</evidence>
<dbReference type="EMBL" id="FR824225">
    <property type="protein sequence ID" value="CCA23100.1"/>
    <property type="molecule type" value="Genomic_DNA"/>
</dbReference>
<organism evidence="1">
    <name type="scientific">Albugo laibachii Nc14</name>
    <dbReference type="NCBI Taxonomy" id="890382"/>
    <lineage>
        <taxon>Eukaryota</taxon>
        <taxon>Sar</taxon>
        <taxon>Stramenopiles</taxon>
        <taxon>Oomycota</taxon>
        <taxon>Peronosporomycetes</taxon>
        <taxon>Albuginales</taxon>
        <taxon>Albuginaceae</taxon>
        <taxon>Albugo</taxon>
    </lineage>
</organism>
<accession>F0WP56</accession>
<name>F0WP56_9STRA</name>
<protein>
    <submittedName>
        <fullName evidence="1">GK10162 putative</fullName>
    </submittedName>
</protein>
<proteinExistence type="predicted"/>